<dbReference type="KEGG" id="dbr:Deba_0447"/>
<gene>
    <name evidence="2" type="ordered locus">Deba_0447</name>
</gene>
<evidence type="ECO:0000259" key="1">
    <source>
        <dbReference type="SMART" id="SM00834"/>
    </source>
</evidence>
<dbReference type="RefSeq" id="WP_013257276.1">
    <property type="nucleotide sequence ID" value="NC_014365.1"/>
</dbReference>
<name>E1QE34_DESB2</name>
<evidence type="ECO:0000313" key="3">
    <source>
        <dbReference type="Proteomes" id="UP000009047"/>
    </source>
</evidence>
<reference evidence="2 3" key="1">
    <citation type="journal article" date="2010" name="Stand. Genomic Sci.">
        <title>Complete genome sequence of Desulfarculus baarsii type strain (2st14).</title>
        <authorList>
            <person name="Sun H."/>
            <person name="Spring S."/>
            <person name="Lapidus A."/>
            <person name="Davenport K."/>
            <person name="Del Rio T.G."/>
            <person name="Tice H."/>
            <person name="Nolan M."/>
            <person name="Copeland A."/>
            <person name="Cheng J.F."/>
            <person name="Lucas S."/>
            <person name="Tapia R."/>
            <person name="Goodwin L."/>
            <person name="Pitluck S."/>
            <person name="Ivanova N."/>
            <person name="Pagani I."/>
            <person name="Mavromatis K."/>
            <person name="Ovchinnikova G."/>
            <person name="Pati A."/>
            <person name="Chen A."/>
            <person name="Palaniappan K."/>
            <person name="Hauser L."/>
            <person name="Chang Y.J."/>
            <person name="Jeffries C.D."/>
            <person name="Detter J.C."/>
            <person name="Han C."/>
            <person name="Rohde M."/>
            <person name="Brambilla E."/>
            <person name="Goker M."/>
            <person name="Woyke T."/>
            <person name="Bristow J."/>
            <person name="Eisen J.A."/>
            <person name="Markowitz V."/>
            <person name="Hugenholtz P."/>
            <person name="Kyrpides N.C."/>
            <person name="Klenk H.P."/>
            <person name="Land M."/>
        </authorList>
    </citation>
    <scope>NUCLEOTIDE SEQUENCE [LARGE SCALE GENOMIC DNA]</scope>
    <source>
        <strain evidence="3">ATCC 33931 / DSM 2075 / LMG 7858 / VKM B-1802 / 2st14</strain>
    </source>
</reference>
<dbReference type="eggNOG" id="COG2331">
    <property type="taxonomic scope" value="Bacteria"/>
</dbReference>
<dbReference type="EMBL" id="CP002085">
    <property type="protein sequence ID" value="ADK83820.1"/>
    <property type="molecule type" value="Genomic_DNA"/>
</dbReference>
<evidence type="ECO:0000313" key="2">
    <source>
        <dbReference type="EMBL" id="ADK83820.1"/>
    </source>
</evidence>
<dbReference type="InterPro" id="IPR013429">
    <property type="entry name" value="Regulatory_FmdB_Zinc_ribbon"/>
</dbReference>
<protein>
    <submittedName>
        <fullName evidence="2">Regulatory protein FmdB</fullName>
    </submittedName>
</protein>
<sequence length="59" mass="6563">MPVFEYVCSNCQNVEKRITGIDDHTVICERCGQVSVRKADVESLLASYAVDRGEVESGR</sequence>
<dbReference type="STRING" id="644282.Deba_0447"/>
<dbReference type="NCBIfam" id="TIGR02605">
    <property type="entry name" value="CxxC_CxxC_SSSS"/>
    <property type="match status" value="1"/>
</dbReference>
<dbReference type="HOGENOM" id="CLU_2952852_0_0_7"/>
<feature type="domain" description="Putative regulatory protein FmdB zinc ribbon" evidence="1">
    <location>
        <begin position="1"/>
        <end position="41"/>
    </location>
</feature>
<dbReference type="AlphaFoldDB" id="E1QE34"/>
<organism evidence="2 3">
    <name type="scientific">Desulfarculus baarsii (strain ATCC 33931 / DSM 2075 / LMG 7858 / VKM B-1802 / 2st14)</name>
    <dbReference type="NCBI Taxonomy" id="644282"/>
    <lineage>
        <taxon>Bacteria</taxon>
        <taxon>Pseudomonadati</taxon>
        <taxon>Thermodesulfobacteriota</taxon>
        <taxon>Desulfarculia</taxon>
        <taxon>Desulfarculales</taxon>
        <taxon>Desulfarculaceae</taxon>
        <taxon>Desulfarculus</taxon>
    </lineage>
</organism>
<dbReference type="Proteomes" id="UP000009047">
    <property type="component" value="Chromosome"/>
</dbReference>
<accession>E1QE34</accession>
<proteinExistence type="predicted"/>
<dbReference type="SMART" id="SM00834">
    <property type="entry name" value="CxxC_CXXC_SSSS"/>
    <property type="match status" value="1"/>
</dbReference>
<dbReference type="Pfam" id="PF09723">
    <property type="entry name" value="Zn_ribbon_8"/>
    <property type="match status" value="1"/>
</dbReference>
<keyword evidence="3" id="KW-1185">Reference proteome</keyword>